<dbReference type="Proteomes" id="UP000602395">
    <property type="component" value="Unassembled WGS sequence"/>
</dbReference>
<reference evidence="10 11" key="1">
    <citation type="submission" date="2020-09" db="EMBL/GenBank/DDBJ databases">
        <title>Novel species in genus Gordonia.</title>
        <authorList>
            <person name="Zhang G."/>
        </authorList>
    </citation>
    <scope>NUCLEOTIDE SEQUENCE [LARGE SCALE GENOMIC DNA]</scope>
    <source>
        <strain evidence="10 11">ON-33</strain>
    </source>
</reference>
<keyword evidence="11" id="KW-1185">Reference proteome</keyword>
<sequence>MRAWAVIRPGPIGEHPLRLVEKPTPDPAAGELLVGVLACGVCRTDLHVAEGDLPVHRQQVTPGHEVVGEVVALGADTTGFAVGDRVGVAWLRSTDGTCSYCRRGAENLCPASSYTGWDADGGYAQYTTVPAGFAYRIPDGLDSVAAAPLLCAGIIGYRALKRAGTVAGSDDITLTVPPTLGLYGFGASAHLCAQLAVALGARVHVMTRAGPARELALALGAASAGDPADGPPEPLDAAITFAPVGELVPVAMRALDRGGVLAIAGIHLSDVPVLNYERELFYEKEIRSVTANTRNDGHEFLRLAARYGITPTTHTYPLSEADHALSDLEAGRFDGAAVLVPD</sequence>
<evidence type="ECO:0000259" key="9">
    <source>
        <dbReference type="SMART" id="SM00829"/>
    </source>
</evidence>
<dbReference type="Gene3D" id="3.90.180.10">
    <property type="entry name" value="Medium-chain alcohol dehydrogenases, catalytic domain"/>
    <property type="match status" value="1"/>
</dbReference>
<gene>
    <name evidence="10" type="ORF">IDF66_03385</name>
</gene>
<protein>
    <recommendedName>
        <fullName evidence="3">alcohol dehydrogenase</fullName>
        <ecNumber evidence="3">1.1.1.1</ecNumber>
    </recommendedName>
</protein>
<comment type="similarity">
    <text evidence="2">Belongs to the zinc-containing alcohol dehydrogenase family.</text>
</comment>
<name>A0ABR7WA42_9ACTN</name>
<evidence type="ECO:0000256" key="1">
    <source>
        <dbReference type="ARBA" id="ARBA00001947"/>
    </source>
</evidence>
<dbReference type="GO" id="GO:0016491">
    <property type="term" value="F:oxidoreductase activity"/>
    <property type="evidence" value="ECO:0007669"/>
    <property type="project" value="UniProtKB-KW"/>
</dbReference>
<dbReference type="SUPFAM" id="SSF50129">
    <property type="entry name" value="GroES-like"/>
    <property type="match status" value="1"/>
</dbReference>
<evidence type="ECO:0000256" key="4">
    <source>
        <dbReference type="ARBA" id="ARBA00022723"/>
    </source>
</evidence>
<dbReference type="InterPro" id="IPR020843">
    <property type="entry name" value="ER"/>
</dbReference>
<comment type="caution">
    <text evidence="10">The sequence shown here is derived from an EMBL/GenBank/DDBJ whole genome shotgun (WGS) entry which is preliminary data.</text>
</comment>
<dbReference type="PANTHER" id="PTHR42940:SF8">
    <property type="entry name" value="VACUOLAR PROTEIN SORTING-ASSOCIATED PROTEIN 11"/>
    <property type="match status" value="1"/>
</dbReference>
<dbReference type="CDD" id="cd08298">
    <property type="entry name" value="CAD2"/>
    <property type="match status" value="1"/>
</dbReference>
<evidence type="ECO:0000256" key="6">
    <source>
        <dbReference type="ARBA" id="ARBA00023002"/>
    </source>
</evidence>
<dbReference type="InterPro" id="IPR014187">
    <property type="entry name" value="ADH_Zn_typ-2"/>
</dbReference>
<evidence type="ECO:0000256" key="7">
    <source>
        <dbReference type="ARBA" id="ARBA00049164"/>
    </source>
</evidence>
<dbReference type="Pfam" id="PF08240">
    <property type="entry name" value="ADH_N"/>
    <property type="match status" value="1"/>
</dbReference>
<dbReference type="PANTHER" id="PTHR42940">
    <property type="entry name" value="ALCOHOL DEHYDROGENASE 1-RELATED"/>
    <property type="match status" value="1"/>
</dbReference>
<dbReference type="Gene3D" id="3.40.50.720">
    <property type="entry name" value="NAD(P)-binding Rossmann-like Domain"/>
    <property type="match status" value="1"/>
</dbReference>
<evidence type="ECO:0000256" key="8">
    <source>
        <dbReference type="ARBA" id="ARBA00049243"/>
    </source>
</evidence>
<dbReference type="RefSeq" id="WP_190265718.1">
    <property type="nucleotide sequence ID" value="NZ_BAABAD010000003.1"/>
</dbReference>
<feature type="domain" description="Enoyl reductase (ER)" evidence="9">
    <location>
        <begin position="13"/>
        <end position="339"/>
    </location>
</feature>
<evidence type="ECO:0000256" key="3">
    <source>
        <dbReference type="ARBA" id="ARBA00013190"/>
    </source>
</evidence>
<dbReference type="EC" id="1.1.1.1" evidence="3"/>
<comment type="cofactor">
    <cofactor evidence="1">
        <name>Zn(2+)</name>
        <dbReference type="ChEBI" id="CHEBI:29105"/>
    </cofactor>
</comment>
<accession>A0ABR7WA42</accession>
<organism evidence="10 11">
    <name type="scientific">Gordonia hankookensis</name>
    <dbReference type="NCBI Taxonomy" id="589403"/>
    <lineage>
        <taxon>Bacteria</taxon>
        <taxon>Bacillati</taxon>
        <taxon>Actinomycetota</taxon>
        <taxon>Actinomycetes</taxon>
        <taxon>Mycobacteriales</taxon>
        <taxon>Gordoniaceae</taxon>
        <taxon>Gordonia</taxon>
    </lineage>
</organism>
<evidence type="ECO:0000313" key="10">
    <source>
        <dbReference type="EMBL" id="MBD1318614.1"/>
    </source>
</evidence>
<keyword evidence="6 10" id="KW-0560">Oxidoreductase</keyword>
<dbReference type="NCBIfam" id="TIGR02822">
    <property type="entry name" value="adh_fam_2"/>
    <property type="match status" value="1"/>
</dbReference>
<comment type="catalytic activity">
    <reaction evidence="8">
        <text>a primary alcohol + NAD(+) = an aldehyde + NADH + H(+)</text>
        <dbReference type="Rhea" id="RHEA:10736"/>
        <dbReference type="ChEBI" id="CHEBI:15378"/>
        <dbReference type="ChEBI" id="CHEBI:15734"/>
        <dbReference type="ChEBI" id="CHEBI:17478"/>
        <dbReference type="ChEBI" id="CHEBI:57540"/>
        <dbReference type="ChEBI" id="CHEBI:57945"/>
        <dbReference type="EC" id="1.1.1.1"/>
    </reaction>
</comment>
<dbReference type="SMART" id="SM00829">
    <property type="entry name" value="PKS_ER"/>
    <property type="match status" value="1"/>
</dbReference>
<dbReference type="InterPro" id="IPR011032">
    <property type="entry name" value="GroES-like_sf"/>
</dbReference>
<evidence type="ECO:0000256" key="2">
    <source>
        <dbReference type="ARBA" id="ARBA00008072"/>
    </source>
</evidence>
<dbReference type="InterPro" id="IPR036291">
    <property type="entry name" value="NAD(P)-bd_dom_sf"/>
</dbReference>
<evidence type="ECO:0000313" key="11">
    <source>
        <dbReference type="Proteomes" id="UP000602395"/>
    </source>
</evidence>
<evidence type="ECO:0000256" key="5">
    <source>
        <dbReference type="ARBA" id="ARBA00022833"/>
    </source>
</evidence>
<comment type="catalytic activity">
    <reaction evidence="7">
        <text>a secondary alcohol + NAD(+) = a ketone + NADH + H(+)</text>
        <dbReference type="Rhea" id="RHEA:10740"/>
        <dbReference type="ChEBI" id="CHEBI:15378"/>
        <dbReference type="ChEBI" id="CHEBI:17087"/>
        <dbReference type="ChEBI" id="CHEBI:35681"/>
        <dbReference type="ChEBI" id="CHEBI:57540"/>
        <dbReference type="ChEBI" id="CHEBI:57945"/>
        <dbReference type="EC" id="1.1.1.1"/>
    </reaction>
</comment>
<keyword evidence="4" id="KW-0479">Metal-binding</keyword>
<keyword evidence="5" id="KW-0862">Zinc</keyword>
<dbReference type="SUPFAM" id="SSF51735">
    <property type="entry name" value="NAD(P)-binding Rossmann-fold domains"/>
    <property type="match status" value="1"/>
</dbReference>
<dbReference type="EMBL" id="JACWMS010000001">
    <property type="protein sequence ID" value="MBD1318614.1"/>
    <property type="molecule type" value="Genomic_DNA"/>
</dbReference>
<dbReference type="InterPro" id="IPR013154">
    <property type="entry name" value="ADH-like_N"/>
</dbReference>
<proteinExistence type="inferred from homology"/>